<evidence type="ECO:0000313" key="4">
    <source>
        <dbReference type="Proteomes" id="UP000549617"/>
    </source>
</evidence>
<keyword evidence="2" id="KW-0808">Transferase</keyword>
<keyword evidence="4" id="KW-1185">Reference proteome</keyword>
<dbReference type="Pfam" id="PF03808">
    <property type="entry name" value="Glyco_tran_WecG"/>
    <property type="match status" value="1"/>
</dbReference>
<evidence type="ECO:0000256" key="1">
    <source>
        <dbReference type="ARBA" id="ARBA00022676"/>
    </source>
</evidence>
<dbReference type="PANTHER" id="PTHR34136">
    <property type="match status" value="1"/>
</dbReference>
<proteinExistence type="predicted"/>
<gene>
    <name evidence="3" type="ORF">FHS49_002651</name>
</gene>
<dbReference type="AlphaFoldDB" id="A0A7W9EEX5"/>
<dbReference type="PANTHER" id="PTHR34136:SF1">
    <property type="entry name" value="UDP-N-ACETYL-D-MANNOSAMINURONIC ACID TRANSFERASE"/>
    <property type="match status" value="1"/>
</dbReference>
<comment type="caution">
    <text evidence="3">The sequence shown here is derived from an EMBL/GenBank/DDBJ whole genome shotgun (WGS) entry which is preliminary data.</text>
</comment>
<evidence type="ECO:0000256" key="2">
    <source>
        <dbReference type="ARBA" id="ARBA00022679"/>
    </source>
</evidence>
<dbReference type="RefSeq" id="WP_184019231.1">
    <property type="nucleotide sequence ID" value="NZ_JACIJC010000004.1"/>
</dbReference>
<dbReference type="Proteomes" id="UP000549617">
    <property type="component" value="Unassembled WGS sequence"/>
</dbReference>
<protein>
    <submittedName>
        <fullName evidence="3">Exopolysaccharide biosynthesis WecB/TagA/CpsF family protein</fullName>
    </submittedName>
</protein>
<dbReference type="NCBIfam" id="TIGR00696">
    <property type="entry name" value="wecG_tagA_cpsF"/>
    <property type="match status" value="1"/>
</dbReference>
<keyword evidence="1" id="KW-0328">Glycosyltransferase</keyword>
<evidence type="ECO:0000313" key="3">
    <source>
        <dbReference type="EMBL" id="MBB5686627.1"/>
    </source>
</evidence>
<dbReference type="CDD" id="cd06533">
    <property type="entry name" value="Glyco_transf_WecG_TagA"/>
    <property type="match status" value="1"/>
</dbReference>
<reference evidence="3 4" key="1">
    <citation type="submission" date="2020-08" db="EMBL/GenBank/DDBJ databases">
        <title>Genomic Encyclopedia of Type Strains, Phase IV (KMG-IV): sequencing the most valuable type-strain genomes for metagenomic binning, comparative biology and taxonomic classification.</title>
        <authorList>
            <person name="Goeker M."/>
        </authorList>
    </citation>
    <scope>NUCLEOTIDE SEQUENCE [LARGE SCALE GENOMIC DNA]</scope>
    <source>
        <strain evidence="3 4">DSM 25079</strain>
    </source>
</reference>
<dbReference type="InterPro" id="IPR004629">
    <property type="entry name" value="WecG_TagA_CpsF"/>
</dbReference>
<sequence>MPIEHDATRPPIRFLDLDFSALSFDEVLADIRTRAASPRFSYIVTPNVDHVVKLKPSTPTKATDAFNAAYDAAALRLCDSRILRRLARSYRINLPLVAGSDLTAALFDEITAYERIAIIGGDATMLSQLRAAFPGPDYRQHIPPMGVLANDAAMDAIIAFIRSTRAPITLFAIGAPQSEICAHKCLLDGMSVGVGLCVGASIDFILGNRKRAPRWMQKTGLEWAFRLLAEPARLWRRYLIDGPRIFYLAAIWSRRNRTRADA</sequence>
<dbReference type="EMBL" id="JACIJC010000004">
    <property type="protein sequence ID" value="MBB5686627.1"/>
    <property type="molecule type" value="Genomic_DNA"/>
</dbReference>
<accession>A0A7W9EEX5</accession>
<name>A0A7W9EEX5_9SPHN</name>
<dbReference type="GO" id="GO:0016758">
    <property type="term" value="F:hexosyltransferase activity"/>
    <property type="evidence" value="ECO:0007669"/>
    <property type="project" value="TreeGrafter"/>
</dbReference>
<organism evidence="3 4">
    <name type="scientific">Sphingobium boeckii</name>
    <dbReference type="NCBI Taxonomy" id="1082345"/>
    <lineage>
        <taxon>Bacteria</taxon>
        <taxon>Pseudomonadati</taxon>
        <taxon>Pseudomonadota</taxon>
        <taxon>Alphaproteobacteria</taxon>
        <taxon>Sphingomonadales</taxon>
        <taxon>Sphingomonadaceae</taxon>
        <taxon>Sphingobium</taxon>
    </lineage>
</organism>